<keyword evidence="3" id="KW-0472">Membrane</keyword>
<keyword evidence="3" id="KW-0812">Transmembrane</keyword>
<comment type="caution">
    <text evidence="4">The sequence shown here is derived from an EMBL/GenBank/DDBJ whole genome shotgun (WGS) entry which is preliminary data.</text>
</comment>
<sequence>MTYRSRGRSSNELMAAIIFASFLAGFITYLCFGNYQRAKRAMERQRRRRMELEDEKRALALSPDGGGSSVGFNNRRRIVTGNVNYDSPRSNLSGSSSMYTDEKGLTERIGGVNVAGNKSHLLLGGDASNLGTRIAPQKQIVQEPPRDFLDNDGELSV</sequence>
<name>A0ABD3P3B6_9STRA</name>
<evidence type="ECO:0000313" key="5">
    <source>
        <dbReference type="Proteomes" id="UP001530400"/>
    </source>
</evidence>
<dbReference type="AlphaFoldDB" id="A0ABD3P3B6"/>
<keyword evidence="3" id="KW-1133">Transmembrane helix</keyword>
<dbReference type="EMBL" id="JALLPJ020000827">
    <property type="protein sequence ID" value="KAL3781923.1"/>
    <property type="molecule type" value="Genomic_DNA"/>
</dbReference>
<feature type="region of interest" description="Disordered" evidence="2">
    <location>
        <begin position="136"/>
        <end position="157"/>
    </location>
</feature>
<protein>
    <submittedName>
        <fullName evidence="4">Uncharacterized protein</fullName>
    </submittedName>
</protein>
<evidence type="ECO:0000256" key="2">
    <source>
        <dbReference type="SAM" id="MobiDB-lite"/>
    </source>
</evidence>
<proteinExistence type="predicted"/>
<keyword evidence="1" id="KW-0175">Coiled coil</keyword>
<feature type="transmembrane region" description="Helical" evidence="3">
    <location>
        <begin position="13"/>
        <end position="32"/>
    </location>
</feature>
<evidence type="ECO:0000256" key="3">
    <source>
        <dbReference type="SAM" id="Phobius"/>
    </source>
</evidence>
<evidence type="ECO:0000313" key="4">
    <source>
        <dbReference type="EMBL" id="KAL3781923.1"/>
    </source>
</evidence>
<evidence type="ECO:0000256" key="1">
    <source>
        <dbReference type="SAM" id="Coils"/>
    </source>
</evidence>
<reference evidence="4 5" key="1">
    <citation type="submission" date="2024-10" db="EMBL/GenBank/DDBJ databases">
        <title>Updated reference genomes for cyclostephanoid diatoms.</title>
        <authorList>
            <person name="Roberts W.R."/>
            <person name="Alverson A.J."/>
        </authorList>
    </citation>
    <scope>NUCLEOTIDE SEQUENCE [LARGE SCALE GENOMIC DNA]</scope>
    <source>
        <strain evidence="4 5">AJA010-31</strain>
    </source>
</reference>
<gene>
    <name evidence="4" type="ORF">ACHAWO_004403</name>
</gene>
<dbReference type="Proteomes" id="UP001530400">
    <property type="component" value="Unassembled WGS sequence"/>
</dbReference>
<feature type="coiled-coil region" evidence="1">
    <location>
        <begin position="35"/>
        <end position="62"/>
    </location>
</feature>
<organism evidence="4 5">
    <name type="scientific">Cyclotella atomus</name>
    <dbReference type="NCBI Taxonomy" id="382360"/>
    <lineage>
        <taxon>Eukaryota</taxon>
        <taxon>Sar</taxon>
        <taxon>Stramenopiles</taxon>
        <taxon>Ochrophyta</taxon>
        <taxon>Bacillariophyta</taxon>
        <taxon>Coscinodiscophyceae</taxon>
        <taxon>Thalassiosirophycidae</taxon>
        <taxon>Stephanodiscales</taxon>
        <taxon>Stephanodiscaceae</taxon>
        <taxon>Cyclotella</taxon>
    </lineage>
</organism>
<accession>A0ABD3P3B6</accession>
<keyword evidence="5" id="KW-1185">Reference proteome</keyword>